<reference evidence="7 8" key="1">
    <citation type="submission" date="2024-03" db="EMBL/GenBank/DDBJ databases">
        <title>Draft genome sequence of Pseudonocardia nematodicida JCM 31783.</title>
        <authorList>
            <person name="Butdee W."/>
            <person name="Duangmal K."/>
        </authorList>
    </citation>
    <scope>NUCLEOTIDE SEQUENCE [LARGE SCALE GENOMIC DNA]</scope>
    <source>
        <strain evidence="7 8">JCM 31783</strain>
    </source>
</reference>
<feature type="binding site" evidence="4">
    <location>
        <position position="105"/>
    </location>
    <ligand>
        <name>Mg(2+)</name>
        <dbReference type="ChEBI" id="CHEBI:18420"/>
    </ligand>
</feature>
<dbReference type="InterPro" id="IPR001126">
    <property type="entry name" value="UmuC"/>
</dbReference>
<dbReference type="GO" id="GO:0003887">
    <property type="term" value="F:DNA-directed DNA polymerase activity"/>
    <property type="evidence" value="ECO:0007669"/>
    <property type="project" value="UniProtKB-EC"/>
</dbReference>
<feature type="compositionally biased region" description="Basic and acidic residues" evidence="5">
    <location>
        <begin position="423"/>
        <end position="436"/>
    </location>
</feature>
<dbReference type="EMBL" id="JBEDNQ010000014">
    <property type="protein sequence ID" value="MEQ3554408.1"/>
    <property type="molecule type" value="Genomic_DNA"/>
</dbReference>
<keyword evidence="4 7" id="KW-0548">Nucleotidyltransferase</keyword>
<dbReference type="Gene3D" id="3.30.70.270">
    <property type="match status" value="1"/>
</dbReference>
<keyword evidence="4" id="KW-0479">Metal-binding</keyword>
<dbReference type="Proteomes" id="UP001494902">
    <property type="component" value="Unassembled WGS sequence"/>
</dbReference>
<feature type="region of interest" description="Disordered" evidence="5">
    <location>
        <begin position="373"/>
        <end position="394"/>
    </location>
</feature>
<evidence type="ECO:0000256" key="2">
    <source>
        <dbReference type="ARBA" id="ARBA00025589"/>
    </source>
</evidence>
<keyword evidence="4" id="KW-0234">DNA repair</keyword>
<dbReference type="SUPFAM" id="SSF100879">
    <property type="entry name" value="Lesion bypass DNA polymerase (Y-family), little finger domain"/>
    <property type="match status" value="1"/>
</dbReference>
<evidence type="ECO:0000256" key="5">
    <source>
        <dbReference type="SAM" id="MobiDB-lite"/>
    </source>
</evidence>
<dbReference type="InterPro" id="IPR017961">
    <property type="entry name" value="DNA_pol_Y-fam_little_finger"/>
</dbReference>
<feature type="region of interest" description="Disordered" evidence="5">
    <location>
        <begin position="423"/>
        <end position="459"/>
    </location>
</feature>
<comment type="function">
    <text evidence="2 4">Poorly processive, error-prone DNA polymerase involved in untargeted mutagenesis. Copies undamaged DNA at stalled replication forks, which arise in vivo from mismatched or misaligned primer ends. These misaligned primers can be extended by PolIV. Exhibits no 3'-5' exonuclease (proofreading) activity. May be involved in translesional synthesis, in conjunction with the beta clamp from PolIII.</text>
</comment>
<evidence type="ECO:0000256" key="1">
    <source>
        <dbReference type="ARBA" id="ARBA00010945"/>
    </source>
</evidence>
<keyword evidence="4" id="KW-0227">DNA damage</keyword>
<dbReference type="Pfam" id="PF11799">
    <property type="entry name" value="IMS_C"/>
    <property type="match status" value="1"/>
</dbReference>
<evidence type="ECO:0000256" key="3">
    <source>
        <dbReference type="ARBA" id="ARBA00049244"/>
    </source>
</evidence>
<keyword evidence="4" id="KW-0515">Mutator protein</keyword>
<sequence>MSDARWVLHLDMDAFFASVEQLTRPTLAQRPVLVGGLGPRGVVAGASYQAREYGARSAMPMGQARRRCPHATVLPPRFPLYKAVSDEVMAVLAEASPVLEPVSVDEAFLEPPSLAGAGPAEVEEFATGLRAAVRERTGLAASVGAGSGKQIAKIASELAKPDGLRVIPHAEQDDVLAPLPVRSLWGIGPVSGEALRKIGIDTIGQLAAMDGREVTGVLGSAVGTELHRLARGIDARPVAPRGAAKQISAETTFDTDLTAMTAVHDAIATITEAVHRRLVADGRAARTVTVKARTGDFVTTTRSETTPFAGRELSTLTAMAQRLAETAVGEGGVRLLGVSVSGFGDEPPLALFDAVPSAQGWTTAPLTAHLPDTDGDGPGTAAGAVPVGAGGRSTGDAAVVRTLSGEPDDPVPDVSVRAEPVVRDHPTMSAPEHDVAPDLPDPAPGDHPDPDRPWRAGDDVRHPGHGHGWVQGAGHGRVTVRFETVATGPGRTRTLDAADPDLCRADPLLSWRPADLAEQP</sequence>
<gene>
    <name evidence="4" type="primary">dinB</name>
    <name evidence="7" type="ORF">WIS52_28410</name>
</gene>
<dbReference type="InterPro" id="IPR043502">
    <property type="entry name" value="DNA/RNA_pol_sf"/>
</dbReference>
<dbReference type="InterPro" id="IPR022880">
    <property type="entry name" value="DNApol_IV"/>
</dbReference>
<keyword evidence="8" id="KW-1185">Reference proteome</keyword>
<dbReference type="Gene3D" id="3.30.1490.100">
    <property type="entry name" value="DNA polymerase, Y-family, little finger domain"/>
    <property type="match status" value="1"/>
</dbReference>
<dbReference type="EC" id="2.7.7.7" evidence="4"/>
<dbReference type="HAMAP" id="MF_01113">
    <property type="entry name" value="DNApol_IV"/>
    <property type="match status" value="1"/>
</dbReference>
<dbReference type="InterPro" id="IPR024728">
    <property type="entry name" value="PolY_HhH_motif"/>
</dbReference>
<keyword evidence="4" id="KW-0963">Cytoplasm</keyword>
<comment type="catalytic activity">
    <reaction evidence="3 4">
        <text>DNA(n) + a 2'-deoxyribonucleoside 5'-triphosphate = DNA(n+1) + diphosphate</text>
        <dbReference type="Rhea" id="RHEA:22508"/>
        <dbReference type="Rhea" id="RHEA-COMP:17339"/>
        <dbReference type="Rhea" id="RHEA-COMP:17340"/>
        <dbReference type="ChEBI" id="CHEBI:33019"/>
        <dbReference type="ChEBI" id="CHEBI:61560"/>
        <dbReference type="ChEBI" id="CHEBI:173112"/>
        <dbReference type="EC" id="2.7.7.7"/>
    </reaction>
</comment>
<organism evidence="7 8">
    <name type="scientific">Pseudonocardia nematodicida</name>
    <dbReference type="NCBI Taxonomy" id="1206997"/>
    <lineage>
        <taxon>Bacteria</taxon>
        <taxon>Bacillati</taxon>
        <taxon>Actinomycetota</taxon>
        <taxon>Actinomycetes</taxon>
        <taxon>Pseudonocardiales</taxon>
        <taxon>Pseudonocardiaceae</taxon>
        <taxon>Pseudonocardia</taxon>
    </lineage>
</organism>
<dbReference type="InterPro" id="IPR043128">
    <property type="entry name" value="Rev_trsase/Diguanyl_cyclase"/>
</dbReference>
<dbReference type="Gene3D" id="3.40.1170.60">
    <property type="match status" value="1"/>
</dbReference>
<feature type="binding site" evidence="4">
    <location>
        <position position="11"/>
    </location>
    <ligand>
        <name>Mg(2+)</name>
        <dbReference type="ChEBI" id="CHEBI:18420"/>
    </ligand>
</feature>
<comment type="caution">
    <text evidence="7">The sequence shown here is derived from an EMBL/GenBank/DDBJ whole genome shotgun (WGS) entry which is preliminary data.</text>
</comment>
<protein>
    <recommendedName>
        <fullName evidence="4">DNA polymerase IV</fullName>
        <shortName evidence="4">Pol IV</shortName>
        <ecNumber evidence="4">2.7.7.7</ecNumber>
    </recommendedName>
</protein>
<keyword evidence="4" id="KW-0460">Magnesium</keyword>
<comment type="subunit">
    <text evidence="4">Monomer.</text>
</comment>
<name>A0ABV1KIY1_9PSEU</name>
<keyword evidence="4" id="KW-0235">DNA replication</keyword>
<dbReference type="InterPro" id="IPR036775">
    <property type="entry name" value="DNA_pol_Y-fam_lit_finger_sf"/>
</dbReference>
<evidence type="ECO:0000256" key="4">
    <source>
        <dbReference type="HAMAP-Rule" id="MF_01113"/>
    </source>
</evidence>
<dbReference type="SUPFAM" id="SSF56672">
    <property type="entry name" value="DNA/RNA polymerases"/>
    <property type="match status" value="1"/>
</dbReference>
<dbReference type="PROSITE" id="PS50173">
    <property type="entry name" value="UMUC"/>
    <property type="match status" value="1"/>
</dbReference>
<dbReference type="PANTHER" id="PTHR11076:SF33">
    <property type="entry name" value="DNA POLYMERASE KAPPA"/>
    <property type="match status" value="1"/>
</dbReference>
<comment type="subcellular location">
    <subcellularLocation>
        <location evidence="4">Cytoplasm</location>
    </subcellularLocation>
</comment>
<dbReference type="PANTHER" id="PTHR11076">
    <property type="entry name" value="DNA REPAIR POLYMERASE UMUC / TRANSFERASE FAMILY MEMBER"/>
    <property type="match status" value="1"/>
</dbReference>
<dbReference type="NCBIfam" id="NF002677">
    <property type="entry name" value="PRK02406.1"/>
    <property type="match status" value="1"/>
</dbReference>
<proteinExistence type="inferred from homology"/>
<dbReference type="CDD" id="cd03586">
    <property type="entry name" value="PolY_Pol_IV_kappa"/>
    <property type="match status" value="1"/>
</dbReference>
<evidence type="ECO:0000313" key="8">
    <source>
        <dbReference type="Proteomes" id="UP001494902"/>
    </source>
</evidence>
<evidence type="ECO:0000313" key="7">
    <source>
        <dbReference type="EMBL" id="MEQ3554408.1"/>
    </source>
</evidence>
<feature type="active site" evidence="4">
    <location>
        <position position="106"/>
    </location>
</feature>
<feature type="compositionally biased region" description="Basic and acidic residues" evidence="5">
    <location>
        <begin position="444"/>
        <end position="459"/>
    </location>
</feature>
<dbReference type="Pfam" id="PF11798">
    <property type="entry name" value="IMS_HHH"/>
    <property type="match status" value="1"/>
</dbReference>
<dbReference type="NCBIfam" id="NF002882">
    <property type="entry name" value="PRK03348.1"/>
    <property type="match status" value="1"/>
</dbReference>
<accession>A0ABV1KIY1</accession>
<dbReference type="Gene3D" id="1.10.150.20">
    <property type="entry name" value="5' to 3' exonuclease, C-terminal subdomain"/>
    <property type="match status" value="1"/>
</dbReference>
<keyword evidence="4 7" id="KW-0808">Transferase</keyword>
<feature type="site" description="Substrate discrimination" evidence="4">
    <location>
        <position position="16"/>
    </location>
</feature>
<comment type="similarity">
    <text evidence="1 4">Belongs to the DNA polymerase type-Y family.</text>
</comment>
<keyword evidence="4" id="KW-0239">DNA-directed DNA polymerase</keyword>
<comment type="cofactor">
    <cofactor evidence="4">
        <name>Mg(2+)</name>
        <dbReference type="ChEBI" id="CHEBI:18420"/>
    </cofactor>
    <text evidence="4">Binds 2 magnesium ions per subunit.</text>
</comment>
<dbReference type="Pfam" id="PF00817">
    <property type="entry name" value="IMS"/>
    <property type="match status" value="1"/>
</dbReference>
<dbReference type="RefSeq" id="WP_349301476.1">
    <property type="nucleotide sequence ID" value="NZ_JBEDNQ010000014.1"/>
</dbReference>
<evidence type="ECO:0000259" key="6">
    <source>
        <dbReference type="PROSITE" id="PS50173"/>
    </source>
</evidence>
<feature type="domain" description="UmuC" evidence="6">
    <location>
        <begin position="7"/>
        <end position="188"/>
    </location>
</feature>
<keyword evidence="4" id="KW-0238">DNA-binding</keyword>
<dbReference type="InterPro" id="IPR050116">
    <property type="entry name" value="DNA_polymerase-Y"/>
</dbReference>